<dbReference type="HOGENOM" id="CLU_113977_0_0_9"/>
<dbReference type="AlphaFoldDB" id="B1I3W1"/>
<evidence type="ECO:0000313" key="1">
    <source>
        <dbReference type="EMBL" id="ACA59746.1"/>
    </source>
</evidence>
<proteinExistence type="predicted"/>
<dbReference type="Pfam" id="PF04017">
    <property type="entry name" value="DUF366"/>
    <property type="match status" value="1"/>
</dbReference>
<dbReference type="SUPFAM" id="SSF55681">
    <property type="entry name" value="Class II aaRS and biotin synthetases"/>
    <property type="match status" value="1"/>
</dbReference>
<protein>
    <recommendedName>
        <fullName evidence="3">DUF366 domain-containing protein</fullName>
    </recommendedName>
</protein>
<dbReference type="STRING" id="477974.Daud_1235"/>
<gene>
    <name evidence="1" type="ordered locus">Daud_1235</name>
</gene>
<reference evidence="2" key="1">
    <citation type="submission" date="2007-10" db="EMBL/GenBank/DDBJ databases">
        <title>Complete sequence of chromosome of Desulforudis audaxviator MP104C.</title>
        <authorList>
            <person name="Copeland A."/>
            <person name="Lucas S."/>
            <person name="Lapidus A."/>
            <person name="Barry K."/>
            <person name="Glavina del Rio T."/>
            <person name="Dalin E."/>
            <person name="Tice H."/>
            <person name="Bruce D."/>
            <person name="Pitluck S."/>
            <person name="Lowry S.R."/>
            <person name="Larimer F."/>
            <person name="Land M.L."/>
            <person name="Hauser L."/>
            <person name="Kyrpides N."/>
            <person name="Ivanova N.N."/>
            <person name="Richardson P."/>
        </authorList>
    </citation>
    <scope>NUCLEOTIDE SEQUENCE [LARGE SCALE GENOMIC DNA]</scope>
    <source>
        <strain evidence="2">MP104C</strain>
    </source>
</reference>
<dbReference type="Gene3D" id="3.30.930.10">
    <property type="entry name" value="Bira Bifunctional Protein, Domain 2"/>
    <property type="match status" value="1"/>
</dbReference>
<dbReference type="InterPro" id="IPR007162">
    <property type="entry name" value="DUF366"/>
</dbReference>
<evidence type="ECO:0000313" key="2">
    <source>
        <dbReference type="Proteomes" id="UP000008544"/>
    </source>
</evidence>
<dbReference type="RefSeq" id="WP_012302332.1">
    <property type="nucleotide sequence ID" value="NC_010424.1"/>
</dbReference>
<organism evidence="1 2">
    <name type="scientific">Desulforudis audaxviator (strain MP104C)</name>
    <dbReference type="NCBI Taxonomy" id="477974"/>
    <lineage>
        <taxon>Bacteria</taxon>
        <taxon>Bacillati</taxon>
        <taxon>Bacillota</taxon>
        <taxon>Clostridia</taxon>
        <taxon>Thermoanaerobacterales</taxon>
        <taxon>Candidatus Desulforudaceae</taxon>
        <taxon>Candidatus Desulforudis</taxon>
    </lineage>
</organism>
<dbReference type="GO" id="GO:0016740">
    <property type="term" value="F:transferase activity"/>
    <property type="evidence" value="ECO:0007669"/>
    <property type="project" value="UniProtKB-ARBA"/>
</dbReference>
<dbReference type="eggNOG" id="COG2029">
    <property type="taxonomic scope" value="Bacteria"/>
</dbReference>
<dbReference type="PIRSF" id="PIRSF006503">
    <property type="entry name" value="UCP006503"/>
    <property type="match status" value="1"/>
</dbReference>
<reference evidence="1 2" key="2">
    <citation type="journal article" date="2008" name="Science">
        <title>Environmental genomics reveals a single-species ecosystem deep within Earth.</title>
        <authorList>
            <person name="Chivian D."/>
            <person name="Brodie E.L."/>
            <person name="Alm E.J."/>
            <person name="Culley D.E."/>
            <person name="Dehal P.S."/>
            <person name="Desantis T.Z."/>
            <person name="Gihring T.M."/>
            <person name="Lapidus A."/>
            <person name="Lin L.H."/>
            <person name="Lowry S.R."/>
            <person name="Moser D.P."/>
            <person name="Richardson P.M."/>
            <person name="Southam G."/>
            <person name="Wanger G."/>
            <person name="Pratt L.M."/>
            <person name="Andersen G.L."/>
            <person name="Hazen T.C."/>
            <person name="Brockman F.J."/>
            <person name="Arkin A.P."/>
            <person name="Onstott T.C."/>
        </authorList>
    </citation>
    <scope>NUCLEOTIDE SEQUENCE [LARGE SCALE GENOMIC DNA]</scope>
    <source>
        <strain evidence="1 2">MP104C</strain>
    </source>
</reference>
<dbReference type="EMBL" id="CP000860">
    <property type="protein sequence ID" value="ACA59746.1"/>
    <property type="molecule type" value="Genomic_DNA"/>
</dbReference>
<dbReference type="Proteomes" id="UP000008544">
    <property type="component" value="Chromosome"/>
</dbReference>
<name>B1I3W1_DESAP</name>
<accession>B1I3W1</accession>
<sequence length="187" mass="20842">MKILVHKHQMEYDGSQLASLWALRHFNLQGDSIVTFRGPCRVELDALVDIRDRLDHAPIYSPDMLHFIVEHFDLDLEKTVYRQRLLMAIIKDLVGEVAAISLRRLGDDLYFGNRKLSVSIATLTPVSTMIHAGINVTTAGVPVPAVGLAELGLDEDSIWSFAQRVSCGYAEEIRSSAQARCKVRGVP</sequence>
<keyword evidence="2" id="KW-1185">Reference proteome</keyword>
<dbReference type="OrthoDB" id="9788500at2"/>
<dbReference type="KEGG" id="dau:Daud_1235"/>
<dbReference type="InterPro" id="IPR045864">
    <property type="entry name" value="aa-tRNA-synth_II/BPL/LPL"/>
</dbReference>
<evidence type="ECO:0008006" key="3">
    <source>
        <dbReference type="Google" id="ProtNLM"/>
    </source>
</evidence>
<dbReference type="GO" id="GO:0140096">
    <property type="term" value="F:catalytic activity, acting on a protein"/>
    <property type="evidence" value="ECO:0007669"/>
    <property type="project" value="UniProtKB-ARBA"/>
</dbReference>